<organism evidence="1 2">
    <name type="scientific">Streptomyces shaanxiensis</name>
    <dbReference type="NCBI Taxonomy" id="653357"/>
    <lineage>
        <taxon>Bacteria</taxon>
        <taxon>Bacillati</taxon>
        <taxon>Actinomycetota</taxon>
        <taxon>Actinomycetes</taxon>
        <taxon>Kitasatosporales</taxon>
        <taxon>Streptomycetaceae</taxon>
        <taxon>Streptomyces</taxon>
    </lineage>
</organism>
<name>A0ABP7WLE4_9ACTN</name>
<dbReference type="EMBL" id="BAAAZY010000042">
    <property type="protein sequence ID" value="GAA4090872.1"/>
    <property type="molecule type" value="Genomic_DNA"/>
</dbReference>
<reference evidence="2" key="1">
    <citation type="journal article" date="2019" name="Int. J. Syst. Evol. Microbiol.">
        <title>The Global Catalogue of Microorganisms (GCM) 10K type strain sequencing project: providing services to taxonomists for standard genome sequencing and annotation.</title>
        <authorList>
            <consortium name="The Broad Institute Genomics Platform"/>
            <consortium name="The Broad Institute Genome Sequencing Center for Infectious Disease"/>
            <person name="Wu L."/>
            <person name="Ma J."/>
        </authorList>
    </citation>
    <scope>NUCLEOTIDE SEQUENCE [LARGE SCALE GENOMIC DNA]</scope>
    <source>
        <strain evidence="2">JCM 16925</strain>
    </source>
</reference>
<evidence type="ECO:0000313" key="2">
    <source>
        <dbReference type="Proteomes" id="UP001499984"/>
    </source>
</evidence>
<dbReference type="Proteomes" id="UP001499984">
    <property type="component" value="Unassembled WGS sequence"/>
</dbReference>
<dbReference type="PROSITE" id="PS51257">
    <property type="entry name" value="PROKAR_LIPOPROTEIN"/>
    <property type="match status" value="1"/>
</dbReference>
<accession>A0ABP7WLE4</accession>
<sequence length="109" mass="11760">MLREWWDGRFRGVASRATMVTGFVAVGAVAGCGRCQRGGLGQWLSGRLCSDVVVGVQSRALDAVVIPGYGGSVICQKAVRRELLLRPWRPGDTVSRPARTVRTGWTGDD</sequence>
<keyword evidence="2" id="KW-1185">Reference proteome</keyword>
<proteinExistence type="predicted"/>
<comment type="caution">
    <text evidence="1">The sequence shown here is derived from an EMBL/GenBank/DDBJ whole genome shotgun (WGS) entry which is preliminary data.</text>
</comment>
<protein>
    <submittedName>
        <fullName evidence="1">Uncharacterized protein</fullName>
    </submittedName>
</protein>
<gene>
    <name evidence="1" type="ORF">GCM10022233_87750</name>
</gene>
<evidence type="ECO:0000313" key="1">
    <source>
        <dbReference type="EMBL" id="GAA4090872.1"/>
    </source>
</evidence>